<feature type="chain" id="PRO_5011117533" evidence="1">
    <location>
        <begin position="21"/>
        <end position="104"/>
    </location>
</feature>
<gene>
    <name evidence="2" type="ORF">AWB67_00835</name>
</gene>
<comment type="caution">
    <text evidence="2">The sequence shown here is derived from an EMBL/GenBank/DDBJ whole genome shotgun (WGS) entry which is preliminary data.</text>
</comment>
<dbReference type="EMBL" id="FCOL02000003">
    <property type="protein sequence ID" value="SAL22805.1"/>
    <property type="molecule type" value="Genomic_DNA"/>
</dbReference>
<reference evidence="2" key="1">
    <citation type="submission" date="2016-01" db="EMBL/GenBank/DDBJ databases">
        <authorList>
            <person name="Peeters C."/>
        </authorList>
    </citation>
    <scope>NUCLEOTIDE SEQUENCE [LARGE SCALE GENOMIC DNA]</scope>
    <source>
        <strain evidence="2">LMG 22937</strain>
    </source>
</reference>
<name>A0A158FSM7_9BURK</name>
<organism evidence="2 3">
    <name type="scientific">Caballeronia terrestris</name>
    <dbReference type="NCBI Taxonomy" id="1226301"/>
    <lineage>
        <taxon>Bacteria</taxon>
        <taxon>Pseudomonadati</taxon>
        <taxon>Pseudomonadota</taxon>
        <taxon>Betaproteobacteria</taxon>
        <taxon>Burkholderiales</taxon>
        <taxon>Burkholderiaceae</taxon>
        <taxon>Caballeronia</taxon>
    </lineage>
</organism>
<evidence type="ECO:0000313" key="2">
    <source>
        <dbReference type="EMBL" id="SAL22805.1"/>
    </source>
</evidence>
<proteinExistence type="predicted"/>
<dbReference type="AlphaFoldDB" id="A0A158FSM7"/>
<evidence type="ECO:0000313" key="3">
    <source>
        <dbReference type="Proteomes" id="UP000054925"/>
    </source>
</evidence>
<protein>
    <submittedName>
        <fullName evidence="2">Uncharacterized protein</fullName>
    </submittedName>
</protein>
<dbReference type="Proteomes" id="UP000054925">
    <property type="component" value="Unassembled WGS sequence"/>
</dbReference>
<keyword evidence="1" id="KW-0732">Signal</keyword>
<feature type="signal peptide" evidence="1">
    <location>
        <begin position="1"/>
        <end position="20"/>
    </location>
</feature>
<accession>A0A158FSM7</accession>
<evidence type="ECO:0000256" key="1">
    <source>
        <dbReference type="SAM" id="SignalP"/>
    </source>
</evidence>
<sequence>MISVSAAAALGLICSEGASASTVVRVTYMAPAIVYAPPPRPVYYYVPAPPTYVVPVVAQPVVPVPPPPPRVTVVVPVQRSYAVAPVPVVTYSQPVMVVPVAGMH</sequence>
<dbReference type="RefSeq" id="WP_087654964.1">
    <property type="nucleotide sequence ID" value="NZ_FCOL02000003.1"/>
</dbReference>
<keyword evidence="3" id="KW-1185">Reference proteome</keyword>